<proteinExistence type="predicted"/>
<evidence type="ECO:0000313" key="1">
    <source>
        <dbReference type="EMBL" id="CRZ05035.1"/>
    </source>
</evidence>
<organism evidence="1">
    <name type="scientific">Spongospora subterranea</name>
    <dbReference type="NCBI Taxonomy" id="70186"/>
    <lineage>
        <taxon>Eukaryota</taxon>
        <taxon>Sar</taxon>
        <taxon>Rhizaria</taxon>
        <taxon>Endomyxa</taxon>
        <taxon>Phytomyxea</taxon>
        <taxon>Plasmodiophorida</taxon>
        <taxon>Plasmodiophoridae</taxon>
        <taxon>Spongospora</taxon>
    </lineage>
</organism>
<sequence length="175" mass="19896">MLVSQMSGSQTLFSIQPRLRNRCFPIDECEHVPLDDLSTITVHCQMIAEITIPIAMVDVRLIWSYVNVSGNPSEEDVGTTRENRWIWPFVRTMEFDSNIISGLHAGVIFLDRDNVLWTSDLVKSTASVQSSATRVCDRVQRFWISPLFHCHGGLPELYLWTYSVPDGAQACLHLK</sequence>
<name>A0A0H5QSV4_9EUKA</name>
<accession>A0A0H5QSV4</accession>
<protein>
    <submittedName>
        <fullName evidence="1">Uncharacterized protein</fullName>
    </submittedName>
</protein>
<reference evidence="1" key="1">
    <citation type="submission" date="2015-04" db="EMBL/GenBank/DDBJ databases">
        <title>The genome sequence of the plant pathogenic Rhizarian Plasmodiophora brassicae reveals insights in its biotrophic life cycle and the origin of chitin synthesis.</title>
        <authorList>
            <person name="Schwelm A."/>
            <person name="Fogelqvist J."/>
            <person name="Knaust A."/>
            <person name="Julke S."/>
            <person name="Lilja T."/>
            <person name="Dhandapani V."/>
            <person name="Bonilla-Rosso G."/>
            <person name="Karlsson M."/>
            <person name="Shevchenko A."/>
            <person name="Choi S.R."/>
            <person name="Kim H.G."/>
            <person name="Park J.Y."/>
            <person name="Lim Y.P."/>
            <person name="Ludwig-Muller J."/>
            <person name="Dixelius C."/>
        </authorList>
    </citation>
    <scope>NUCLEOTIDE SEQUENCE</scope>
    <source>
        <tissue evidence="1">Potato root galls</tissue>
    </source>
</reference>
<dbReference type="AlphaFoldDB" id="A0A0H5QSV4"/>
<dbReference type="EMBL" id="HACM01004593">
    <property type="protein sequence ID" value="CRZ05035.1"/>
    <property type="molecule type" value="Transcribed_RNA"/>
</dbReference>